<comment type="caution">
    <text evidence="2">The sequence shown here is derived from an EMBL/GenBank/DDBJ whole genome shotgun (WGS) entry which is preliminary data.</text>
</comment>
<protein>
    <submittedName>
        <fullName evidence="2">Uncharacterized protein</fullName>
    </submittedName>
</protein>
<dbReference type="EMBL" id="QAOG01000005">
    <property type="protein sequence ID" value="PTQ59369.1"/>
    <property type="molecule type" value="Genomic_DNA"/>
</dbReference>
<dbReference type="RefSeq" id="WP_146168860.1">
    <property type="nucleotide sequence ID" value="NZ_JASPFP010000001.1"/>
</dbReference>
<proteinExistence type="predicted"/>
<keyword evidence="3" id="KW-1185">Reference proteome</keyword>
<evidence type="ECO:0000256" key="1">
    <source>
        <dbReference type="SAM" id="MobiDB-lite"/>
    </source>
</evidence>
<gene>
    <name evidence="2" type="ORF">C8J26_3113</name>
</gene>
<name>A0A2T5GJ88_9SPHN</name>
<reference evidence="2 3" key="1">
    <citation type="submission" date="2018-04" db="EMBL/GenBank/DDBJ databases">
        <title>Genomic Encyclopedia of Type Strains, Phase III (KMG-III): the genomes of soil and plant-associated and newly described type strains.</title>
        <authorList>
            <person name="Whitman W."/>
        </authorList>
    </citation>
    <scope>NUCLEOTIDE SEQUENCE [LARGE SCALE GENOMIC DNA]</scope>
    <source>
        <strain evidence="2 3">MA101b</strain>
    </source>
</reference>
<feature type="region of interest" description="Disordered" evidence="1">
    <location>
        <begin position="156"/>
        <end position="181"/>
    </location>
</feature>
<organism evidence="2 3">
    <name type="scientific">Sphingomonas aurantiaca</name>
    <dbReference type="NCBI Taxonomy" id="185949"/>
    <lineage>
        <taxon>Bacteria</taxon>
        <taxon>Pseudomonadati</taxon>
        <taxon>Pseudomonadota</taxon>
        <taxon>Alphaproteobacteria</taxon>
        <taxon>Sphingomonadales</taxon>
        <taxon>Sphingomonadaceae</taxon>
        <taxon>Sphingomonas</taxon>
    </lineage>
</organism>
<evidence type="ECO:0000313" key="3">
    <source>
        <dbReference type="Proteomes" id="UP000244189"/>
    </source>
</evidence>
<evidence type="ECO:0000313" key="2">
    <source>
        <dbReference type="EMBL" id="PTQ59369.1"/>
    </source>
</evidence>
<accession>A0A2T5GJ88</accession>
<dbReference type="Proteomes" id="UP000244189">
    <property type="component" value="Unassembled WGS sequence"/>
</dbReference>
<dbReference type="AlphaFoldDB" id="A0A2T5GJ88"/>
<sequence>MKKLRIVVIGAVIVLGLWLYFRPVPPSCALNQGNCAPFIGLEKGATLWLTPGQPKPGDVYRVVRDGNVATASLISDYLDSRAPLTERGPSMDRSVSVNDSGGIQASARFLKGLASQSGIDFSHARSVSLEARDTEYLAIKSRSAFLTWLQDDVDPKKRDTSDGENLIGELRNPLPASTEDDRADGERYLVTEILRARTMKFASSDQQHGTAGIDCGGKDKDCKIINFGRSSDSASGDTINKASKPIVFWVKMYRIGAAKNGTLRYDEHRPGPLMIGQ</sequence>